<dbReference type="InterPro" id="IPR036397">
    <property type="entry name" value="RNaseH_sf"/>
</dbReference>
<dbReference type="Pfam" id="PF00665">
    <property type="entry name" value="rve"/>
    <property type="match status" value="1"/>
</dbReference>
<dbReference type="InterPro" id="IPR036388">
    <property type="entry name" value="WH-like_DNA-bd_sf"/>
</dbReference>
<sequence>MNELIRITPNEIARPKEWLTAREIAVEALPDLPDSERGIQIYAEREGWTNYPGCVRRRKGRGGGLEYNYRLFPTLAQITYVQRYMVTGRVEALPQVEPVSHTTAPLSDRAQRERDARLAVVAAFELFLKGLNLSVQGALFVFCDRYNVGMIQVDPWVKETLPRISQRSVFRWRATKAKGAKDALAVDRSEARKGKGLLETANNGEVRAFILAWLASNPHLSADIIRGYCEDHFGPELTDRNGEVKPLPPVRTFQHFIANLKAAEKVVLTKITDPDKFRSTMKLSGTGTYRHVDEPNALWMIDASPVDALCVDGRYSMYACIDIATRRLVITLSKTPRASAVALLIRKAILQMGAATVIKTDNGSDFVAIATKRLFSNLDITADISDAYSPEQKGHVERVIKTFQHNVCPQLPGYIGHSVADRKAIEGRKSFAQRLGADEHELFEVSLTAAQLQQHIDDWLEFVYHESAHSGLKGRTPNEVAQASTTPIRRIDERALDTLLMPVAGKNGLRKMTKQGIKDNGLHYVSGTIMVGTEVFCRRDPLDMGKMYVFSAEGGEFLDVAICPELAGVNPQEYVKAQKDIAADIVRQREREIKADIRELKKGPSGIERTIRLAKRKAAEKAGQTANVIQLPKREEQHTTPAIVAAIDAATLPQAGIQPKPLNEKAAELHEAIKREAEDRKVSTVVHLDPDAGLSANARRFKWAMDLETKIAAGVELDADTAAQLVRFQATAAYRTIKDTAKDFGLEQALKIAR</sequence>
<dbReference type="InterPro" id="IPR001584">
    <property type="entry name" value="Integrase_cat-core"/>
</dbReference>
<evidence type="ECO:0000313" key="4">
    <source>
        <dbReference type="Proteomes" id="UP000216188"/>
    </source>
</evidence>
<dbReference type="Gene3D" id="3.30.420.10">
    <property type="entry name" value="Ribonuclease H-like superfamily/Ribonuclease H"/>
    <property type="match status" value="1"/>
</dbReference>
<dbReference type="GO" id="GO:0003677">
    <property type="term" value="F:DNA binding"/>
    <property type="evidence" value="ECO:0007669"/>
    <property type="project" value="UniProtKB-KW"/>
</dbReference>
<dbReference type="Pfam" id="PF09299">
    <property type="entry name" value="Mu-transpos_C"/>
    <property type="match status" value="1"/>
</dbReference>
<dbReference type="InterPro" id="IPR012337">
    <property type="entry name" value="RNaseH-like_sf"/>
</dbReference>
<dbReference type="SUPFAM" id="SSF46955">
    <property type="entry name" value="Putative DNA-binding domain"/>
    <property type="match status" value="1"/>
</dbReference>
<dbReference type="EMBL" id="NNRM01000022">
    <property type="protein sequence ID" value="OYR25313.1"/>
    <property type="molecule type" value="Genomic_DNA"/>
</dbReference>
<dbReference type="Proteomes" id="UP000216188">
    <property type="component" value="Unassembled WGS sequence"/>
</dbReference>
<comment type="caution">
    <text evidence="3">The sequence shown here is derived from an EMBL/GenBank/DDBJ whole genome shotgun (WGS) entry which is preliminary data.</text>
</comment>
<keyword evidence="3" id="KW-0238">DNA-binding</keyword>
<name>A0A256GDX5_9HYPH</name>
<dbReference type="InterPro" id="IPR003314">
    <property type="entry name" value="Mu-type_HTH"/>
</dbReference>
<reference evidence="3 4" key="1">
    <citation type="submission" date="2017-07" db="EMBL/GenBank/DDBJ databases">
        <title>Phylogenetic study on the rhizospheric bacterium Ochrobactrum sp. A44.</title>
        <authorList>
            <person name="Krzyzanowska D.M."/>
            <person name="Ossowicki A."/>
            <person name="Rajewska M."/>
            <person name="Maciag T."/>
            <person name="Kaczynski Z."/>
            <person name="Czerwicka M."/>
            <person name="Jafra S."/>
        </authorList>
    </citation>
    <scope>NUCLEOTIDE SEQUENCE [LARGE SCALE GENOMIC DNA]</scope>
    <source>
        <strain evidence="3 4">CCUG 30717</strain>
    </source>
</reference>
<dbReference type="Gene3D" id="1.10.10.10">
    <property type="entry name" value="Winged helix-like DNA-binding domain superfamily/Winged helix DNA-binding domain"/>
    <property type="match status" value="1"/>
</dbReference>
<dbReference type="GO" id="GO:0015074">
    <property type="term" value="P:DNA integration"/>
    <property type="evidence" value="ECO:0007669"/>
    <property type="project" value="InterPro"/>
</dbReference>
<protein>
    <submittedName>
        <fullName evidence="3">Mu DNA-binding domain protein</fullName>
    </submittedName>
</protein>
<dbReference type="InterPro" id="IPR009061">
    <property type="entry name" value="DNA-bd_dom_put_sf"/>
</dbReference>
<dbReference type="PROSITE" id="PS51702">
    <property type="entry name" value="HTH_MU"/>
    <property type="match status" value="1"/>
</dbReference>
<evidence type="ECO:0000259" key="1">
    <source>
        <dbReference type="PROSITE" id="PS50994"/>
    </source>
</evidence>
<dbReference type="SUPFAM" id="SSF53098">
    <property type="entry name" value="Ribonuclease H-like"/>
    <property type="match status" value="1"/>
</dbReference>
<dbReference type="Pfam" id="PF02316">
    <property type="entry name" value="HTH_Tnp_Mu_1"/>
    <property type="match status" value="1"/>
</dbReference>
<evidence type="ECO:0000313" key="3">
    <source>
        <dbReference type="EMBL" id="OYR25313.1"/>
    </source>
</evidence>
<evidence type="ECO:0000259" key="2">
    <source>
        <dbReference type="PROSITE" id="PS51702"/>
    </source>
</evidence>
<feature type="domain" description="Integrase catalytic" evidence="1">
    <location>
        <begin position="291"/>
        <end position="485"/>
    </location>
</feature>
<keyword evidence="4" id="KW-1185">Reference proteome</keyword>
<organism evidence="3 4">
    <name type="scientific">Brucella pseudogrignonensis</name>
    <dbReference type="NCBI Taxonomy" id="419475"/>
    <lineage>
        <taxon>Bacteria</taxon>
        <taxon>Pseudomonadati</taxon>
        <taxon>Pseudomonadota</taxon>
        <taxon>Alphaproteobacteria</taxon>
        <taxon>Hyphomicrobiales</taxon>
        <taxon>Brucellaceae</taxon>
        <taxon>Brucella/Ochrobactrum group</taxon>
        <taxon>Brucella</taxon>
    </lineage>
</organism>
<dbReference type="PROSITE" id="PS50994">
    <property type="entry name" value="INTEGRASE"/>
    <property type="match status" value="1"/>
</dbReference>
<gene>
    <name evidence="3" type="ORF">CEV34_2776</name>
</gene>
<dbReference type="AlphaFoldDB" id="A0A256GDX5"/>
<feature type="domain" description="HTH Mu-type" evidence="2">
    <location>
        <begin position="17"/>
        <end position="88"/>
    </location>
</feature>
<dbReference type="RefSeq" id="WP_094543764.1">
    <property type="nucleotide sequence ID" value="NZ_JBHEEM010000017.1"/>
</dbReference>
<accession>A0A256GDX5</accession>
<dbReference type="InterPro" id="IPR015378">
    <property type="entry name" value="Transposase-like_Mu_C"/>
</dbReference>
<proteinExistence type="predicted"/>